<dbReference type="PANTHER" id="PTHR12526">
    <property type="entry name" value="GLYCOSYLTRANSFERASE"/>
    <property type="match status" value="1"/>
</dbReference>
<keyword evidence="3" id="KW-1185">Reference proteome</keyword>
<sequence>MYNSFFLLSALGLTVKKYVSDRSNPWRNSKFNLKRGGYERHDGLHHYFLKKWLYRTAHGILTQTKLSTKIETQSFGQEKVIYFPNPIERMPLSLQRKKIILHVGRFVESKGQLDLIEIYSRLPKYLQNDWELVFVGGGDNYLEKCKERVSQLNLSSRISFIGFEKDVTKWYSIAEVFAFTSYSEGFPNALAEAMAAGCAAITYNCDAGPSDIIENRVNGLLIAVGAKDEFITELISLLEDNNFRRQLQMESVKITEKFSVDKVIDKLVDEIL</sequence>
<proteinExistence type="predicted"/>
<gene>
    <name evidence="2" type="ORF">SanaruYs_08150</name>
</gene>
<evidence type="ECO:0000313" key="3">
    <source>
        <dbReference type="Proteomes" id="UP000288227"/>
    </source>
</evidence>
<name>A0A401U6Y1_9BACT</name>
<dbReference type="EMBL" id="BHXQ01000001">
    <property type="protein sequence ID" value="GCC50600.1"/>
    <property type="molecule type" value="Genomic_DNA"/>
</dbReference>
<accession>A0A401U6Y1</accession>
<comment type="caution">
    <text evidence="2">The sequence shown here is derived from an EMBL/GenBank/DDBJ whole genome shotgun (WGS) entry which is preliminary data.</text>
</comment>
<dbReference type="Pfam" id="PF00534">
    <property type="entry name" value="Glycos_transf_1"/>
    <property type="match status" value="1"/>
</dbReference>
<evidence type="ECO:0000313" key="2">
    <source>
        <dbReference type="EMBL" id="GCC50600.1"/>
    </source>
</evidence>
<dbReference type="InterPro" id="IPR001296">
    <property type="entry name" value="Glyco_trans_1"/>
</dbReference>
<dbReference type="Proteomes" id="UP000288227">
    <property type="component" value="Unassembled WGS sequence"/>
</dbReference>
<protein>
    <recommendedName>
        <fullName evidence="1">Glycosyl transferase family 1 domain-containing protein</fullName>
    </recommendedName>
</protein>
<dbReference type="AlphaFoldDB" id="A0A401U6Y1"/>
<dbReference type="PANTHER" id="PTHR12526:SF637">
    <property type="entry name" value="GLYCOSYLTRANSFERASE EPSF-RELATED"/>
    <property type="match status" value="1"/>
</dbReference>
<organism evidence="2 3">
    <name type="scientific">Chryseotalea sanaruensis</name>
    <dbReference type="NCBI Taxonomy" id="2482724"/>
    <lineage>
        <taxon>Bacteria</taxon>
        <taxon>Pseudomonadati</taxon>
        <taxon>Bacteroidota</taxon>
        <taxon>Cytophagia</taxon>
        <taxon>Cytophagales</taxon>
        <taxon>Chryseotaleaceae</taxon>
        <taxon>Chryseotalea</taxon>
    </lineage>
</organism>
<feature type="domain" description="Glycosyl transferase family 1" evidence="1">
    <location>
        <begin position="95"/>
        <end position="248"/>
    </location>
</feature>
<reference evidence="2 3" key="1">
    <citation type="submission" date="2018-11" db="EMBL/GenBank/DDBJ databases">
        <title>Chryseotalea sanarue gen. nov., sp., nov., a member of the family Cytophagaceae, isolated from a brackish lake in Hamamatsu Japan.</title>
        <authorList>
            <person name="Maejima Y."/>
            <person name="Iino T."/>
            <person name="Muraguchi Y."/>
            <person name="Fukuda K."/>
            <person name="Ohkuma M."/>
            <person name="Moriuchi R."/>
            <person name="Dohra H."/>
            <person name="Kimbara K."/>
            <person name="Shintani M."/>
        </authorList>
    </citation>
    <scope>NUCLEOTIDE SEQUENCE [LARGE SCALE GENOMIC DNA]</scope>
    <source>
        <strain evidence="2 3">Ys</strain>
    </source>
</reference>
<dbReference type="Gene3D" id="3.40.50.2000">
    <property type="entry name" value="Glycogen Phosphorylase B"/>
    <property type="match status" value="2"/>
</dbReference>
<evidence type="ECO:0000259" key="1">
    <source>
        <dbReference type="Pfam" id="PF00534"/>
    </source>
</evidence>
<dbReference type="GO" id="GO:0016757">
    <property type="term" value="F:glycosyltransferase activity"/>
    <property type="evidence" value="ECO:0007669"/>
    <property type="project" value="InterPro"/>
</dbReference>
<dbReference type="SUPFAM" id="SSF53756">
    <property type="entry name" value="UDP-Glycosyltransferase/glycogen phosphorylase"/>
    <property type="match status" value="1"/>
</dbReference>